<dbReference type="EMBL" id="JACCJB010000011">
    <property type="protein sequence ID" value="KAF6222657.1"/>
    <property type="molecule type" value="Genomic_DNA"/>
</dbReference>
<evidence type="ECO:0000313" key="2">
    <source>
        <dbReference type="Proteomes" id="UP000593566"/>
    </source>
</evidence>
<organism evidence="1 2">
    <name type="scientific">Letharia lupina</name>
    <dbReference type="NCBI Taxonomy" id="560253"/>
    <lineage>
        <taxon>Eukaryota</taxon>
        <taxon>Fungi</taxon>
        <taxon>Dikarya</taxon>
        <taxon>Ascomycota</taxon>
        <taxon>Pezizomycotina</taxon>
        <taxon>Lecanoromycetes</taxon>
        <taxon>OSLEUM clade</taxon>
        <taxon>Lecanoromycetidae</taxon>
        <taxon>Lecanorales</taxon>
        <taxon>Lecanorineae</taxon>
        <taxon>Parmeliaceae</taxon>
        <taxon>Letharia</taxon>
    </lineage>
</organism>
<proteinExistence type="predicted"/>
<dbReference type="Proteomes" id="UP000593566">
    <property type="component" value="Unassembled WGS sequence"/>
</dbReference>
<gene>
    <name evidence="1" type="ORF">HO133_000704</name>
</gene>
<evidence type="ECO:0000313" key="1">
    <source>
        <dbReference type="EMBL" id="KAF6222657.1"/>
    </source>
</evidence>
<keyword evidence="2" id="KW-1185">Reference proteome</keyword>
<dbReference type="GeneID" id="59329122"/>
<name>A0A8H6CFR6_9LECA</name>
<reference evidence="1 2" key="1">
    <citation type="journal article" date="2020" name="Genomics">
        <title>Complete, high-quality genomes from long-read metagenomic sequencing of two wolf lichen thalli reveals enigmatic genome architecture.</title>
        <authorList>
            <person name="McKenzie S.K."/>
            <person name="Walston R.F."/>
            <person name="Allen J.L."/>
        </authorList>
    </citation>
    <scope>NUCLEOTIDE SEQUENCE [LARGE SCALE GENOMIC DNA]</scope>
    <source>
        <strain evidence="1">WasteWater1</strain>
    </source>
</reference>
<protein>
    <submittedName>
        <fullName evidence="1">Uncharacterized protein</fullName>
    </submittedName>
</protein>
<dbReference type="AlphaFoldDB" id="A0A8H6CFR6"/>
<sequence length="191" mass="21146">MTQQFLTGLPKVPLGELPRDSTCMICLNAYGNGSLDNGGIAEGPIRLPCEPHLGSDLQRARAIVAKVWQSQPQSAAETNDQNRTEATEVEIADLAHSFQALQSLEMVFHIGRISEGPRGRFPTLTDPITELGREQEEALSLELGRQGAFARHCDRPACAGLTNRERWRLHRDRDSEVWNRQAGVWDGFGAD</sequence>
<comment type="caution">
    <text evidence="1">The sequence shown here is derived from an EMBL/GenBank/DDBJ whole genome shotgun (WGS) entry which is preliminary data.</text>
</comment>
<dbReference type="RefSeq" id="XP_037152003.1">
    <property type="nucleotide sequence ID" value="XM_037291641.1"/>
</dbReference>
<accession>A0A8H6CFR6</accession>